<comment type="caution">
    <text evidence="3">The sequence shown here is derived from an EMBL/GenBank/DDBJ whole genome shotgun (WGS) entry which is preliminary data.</text>
</comment>
<dbReference type="InterPro" id="IPR011006">
    <property type="entry name" value="CheY-like_superfamily"/>
</dbReference>
<accession>A0A512B6Z2</accession>
<dbReference type="InterPro" id="IPR001789">
    <property type="entry name" value="Sig_transdc_resp-reg_receiver"/>
</dbReference>
<name>A0A512B6Z2_9BACT</name>
<dbReference type="InterPro" id="IPR052048">
    <property type="entry name" value="ST_Response_Regulator"/>
</dbReference>
<protein>
    <recommendedName>
        <fullName evidence="2">Response regulatory domain-containing protein</fullName>
    </recommendedName>
</protein>
<evidence type="ECO:0000313" key="4">
    <source>
        <dbReference type="Proteomes" id="UP000321513"/>
    </source>
</evidence>
<sequence>MGLGTVFEEQVEVTAKPRSMTNNVYKDAYPGLLEKVVLSVDDNEMNQLVIAKIMTNAGMKTVTVPNGAEAIKKLKEGLKPDFILMDLEMPVMNGMEASEFIRRNISSQIPIIINSGSVSDVQKWRLRRLGIDEFLEKPYSMKDVFSKLSKYAAVCPA</sequence>
<organism evidence="3 4">
    <name type="scientific">Segetibacter aerophilus</name>
    <dbReference type="NCBI Taxonomy" id="670293"/>
    <lineage>
        <taxon>Bacteria</taxon>
        <taxon>Pseudomonadati</taxon>
        <taxon>Bacteroidota</taxon>
        <taxon>Chitinophagia</taxon>
        <taxon>Chitinophagales</taxon>
        <taxon>Chitinophagaceae</taxon>
        <taxon>Segetibacter</taxon>
    </lineage>
</organism>
<dbReference type="PANTHER" id="PTHR43228:SF1">
    <property type="entry name" value="TWO-COMPONENT RESPONSE REGULATOR ARR22"/>
    <property type="match status" value="1"/>
</dbReference>
<evidence type="ECO:0000259" key="2">
    <source>
        <dbReference type="PROSITE" id="PS50110"/>
    </source>
</evidence>
<dbReference type="EMBL" id="BJYT01000001">
    <property type="protein sequence ID" value="GEO07725.1"/>
    <property type="molecule type" value="Genomic_DNA"/>
</dbReference>
<dbReference type="PROSITE" id="PS50110">
    <property type="entry name" value="RESPONSE_REGULATORY"/>
    <property type="match status" value="1"/>
</dbReference>
<dbReference type="AlphaFoldDB" id="A0A512B6Z2"/>
<dbReference type="Proteomes" id="UP000321513">
    <property type="component" value="Unassembled WGS sequence"/>
</dbReference>
<feature type="domain" description="Response regulatory" evidence="2">
    <location>
        <begin position="36"/>
        <end position="152"/>
    </location>
</feature>
<evidence type="ECO:0000313" key="3">
    <source>
        <dbReference type="EMBL" id="GEO07725.1"/>
    </source>
</evidence>
<evidence type="ECO:0000256" key="1">
    <source>
        <dbReference type="PROSITE-ProRule" id="PRU00169"/>
    </source>
</evidence>
<proteinExistence type="predicted"/>
<dbReference type="SUPFAM" id="SSF52172">
    <property type="entry name" value="CheY-like"/>
    <property type="match status" value="1"/>
</dbReference>
<dbReference type="Gene3D" id="3.40.50.2300">
    <property type="match status" value="1"/>
</dbReference>
<feature type="modified residue" description="4-aspartylphosphate" evidence="1">
    <location>
        <position position="86"/>
    </location>
</feature>
<dbReference type="SMART" id="SM00448">
    <property type="entry name" value="REC"/>
    <property type="match status" value="1"/>
</dbReference>
<keyword evidence="4" id="KW-1185">Reference proteome</keyword>
<dbReference type="CDD" id="cd17546">
    <property type="entry name" value="REC_hyHK_CKI1_RcsC-like"/>
    <property type="match status" value="1"/>
</dbReference>
<keyword evidence="1" id="KW-0597">Phosphoprotein</keyword>
<gene>
    <name evidence="3" type="ORF">SAE01_02210</name>
</gene>
<dbReference type="GO" id="GO:0000160">
    <property type="term" value="P:phosphorelay signal transduction system"/>
    <property type="evidence" value="ECO:0007669"/>
    <property type="project" value="InterPro"/>
</dbReference>
<reference evidence="3 4" key="1">
    <citation type="submission" date="2019-07" db="EMBL/GenBank/DDBJ databases">
        <title>Whole genome shotgun sequence of Segetibacter aerophilus NBRC 106135.</title>
        <authorList>
            <person name="Hosoyama A."/>
            <person name="Uohara A."/>
            <person name="Ohji S."/>
            <person name="Ichikawa N."/>
        </authorList>
    </citation>
    <scope>NUCLEOTIDE SEQUENCE [LARGE SCALE GENOMIC DNA]</scope>
    <source>
        <strain evidence="3 4">NBRC 106135</strain>
    </source>
</reference>
<dbReference type="Pfam" id="PF00072">
    <property type="entry name" value="Response_reg"/>
    <property type="match status" value="1"/>
</dbReference>
<dbReference type="PANTHER" id="PTHR43228">
    <property type="entry name" value="TWO-COMPONENT RESPONSE REGULATOR"/>
    <property type="match status" value="1"/>
</dbReference>